<feature type="domain" description="ChsH2 C-terminal OB-fold" evidence="1">
    <location>
        <begin position="41"/>
        <end position="102"/>
    </location>
</feature>
<dbReference type="InterPro" id="IPR012340">
    <property type="entry name" value="NA-bd_OB-fold"/>
</dbReference>
<dbReference type="EMBL" id="AKWZ02000010">
    <property type="protein sequence ID" value="EPG73851.1"/>
    <property type="molecule type" value="Genomic_DNA"/>
</dbReference>
<feature type="domain" description="ChsH2 rubredoxin-like zinc ribbon" evidence="2">
    <location>
        <begin position="8"/>
        <end position="36"/>
    </location>
</feature>
<protein>
    <submittedName>
        <fullName evidence="3">PF01796 domain protein</fullName>
    </submittedName>
</protein>
<dbReference type="InterPro" id="IPR052513">
    <property type="entry name" value="Thioester_dehydratase-like"/>
</dbReference>
<dbReference type="SUPFAM" id="SSF50249">
    <property type="entry name" value="Nucleic acid-binding proteins"/>
    <property type="match status" value="1"/>
</dbReference>
<dbReference type="RefSeq" id="WP_016550321.1">
    <property type="nucleotide sequence ID" value="NZ_AKWZ02000010.1"/>
</dbReference>
<keyword evidence="4" id="KW-1185">Reference proteome</keyword>
<dbReference type="STRING" id="1193011.LEP1GSC058_3872"/>
<dbReference type="InterPro" id="IPR022002">
    <property type="entry name" value="ChsH2_Znr"/>
</dbReference>
<evidence type="ECO:0000259" key="2">
    <source>
        <dbReference type="Pfam" id="PF12172"/>
    </source>
</evidence>
<reference evidence="3" key="1">
    <citation type="submission" date="2013-04" db="EMBL/GenBank/DDBJ databases">
        <authorList>
            <person name="Harkins D.M."/>
            <person name="Durkin A.S."/>
            <person name="Selengut J.D."/>
            <person name="Sanka R."/>
            <person name="DePew J."/>
            <person name="Purushe J."/>
            <person name="Ahmed A."/>
            <person name="van der Linden H."/>
            <person name="Goris M.G.A."/>
            <person name="Hartskeerl R.A."/>
            <person name="Vinetz J.M."/>
            <person name="Sutton G.G."/>
            <person name="Nelson W.C."/>
            <person name="Fouts D.E."/>
        </authorList>
    </citation>
    <scope>NUCLEOTIDE SEQUENCE [LARGE SCALE GENOMIC DNA]</scope>
    <source>
        <strain evidence="3">BUT 6</strain>
    </source>
</reference>
<dbReference type="Proteomes" id="UP000014540">
    <property type="component" value="Unassembled WGS sequence"/>
</dbReference>
<dbReference type="AlphaFoldDB" id="S3UTU9"/>
<dbReference type="Pfam" id="PF12172">
    <property type="entry name" value="zf-ChsH2"/>
    <property type="match status" value="1"/>
</dbReference>
<evidence type="ECO:0000259" key="1">
    <source>
        <dbReference type="Pfam" id="PF01796"/>
    </source>
</evidence>
<evidence type="ECO:0000313" key="4">
    <source>
        <dbReference type="Proteomes" id="UP000014540"/>
    </source>
</evidence>
<dbReference type="InterPro" id="IPR002878">
    <property type="entry name" value="ChsH2_C"/>
</dbReference>
<accession>S3UTU9</accession>
<name>S3UTU9_9LEPT</name>
<comment type="caution">
    <text evidence="3">The sequence shown here is derived from an EMBL/GenBank/DDBJ whole genome shotgun (WGS) entry which is preliminary data.</text>
</comment>
<evidence type="ECO:0000313" key="3">
    <source>
        <dbReference type="EMBL" id="EPG73851.1"/>
    </source>
</evidence>
<organism evidence="3 4">
    <name type="scientific">Leptospira fainei serovar Hurstbridge str. BUT 6</name>
    <dbReference type="NCBI Taxonomy" id="1193011"/>
    <lineage>
        <taxon>Bacteria</taxon>
        <taxon>Pseudomonadati</taxon>
        <taxon>Spirochaetota</taxon>
        <taxon>Spirochaetia</taxon>
        <taxon>Leptospirales</taxon>
        <taxon>Leptospiraceae</taxon>
        <taxon>Leptospira</taxon>
    </lineage>
</organism>
<dbReference type="PANTHER" id="PTHR34075">
    <property type="entry name" value="BLR3430 PROTEIN"/>
    <property type="match status" value="1"/>
</dbReference>
<sequence>METIELNVLKGKKCTSCGFEMTEPAVACTRCGSDSLQEKVFSGKGKIYTYTVVHVGFGHLASRAPYVLAVIDLEEGAKTMCILEGQSEGKPVTESVTIDMPVIFDRMEPKTGSIFKPIQ</sequence>
<dbReference type="PANTHER" id="PTHR34075:SF5">
    <property type="entry name" value="BLR3430 PROTEIN"/>
    <property type="match status" value="1"/>
</dbReference>
<proteinExistence type="predicted"/>
<dbReference type="OrthoDB" id="9785144at2"/>
<dbReference type="Pfam" id="PF01796">
    <property type="entry name" value="OB_ChsH2_C"/>
    <property type="match status" value="1"/>
</dbReference>
<gene>
    <name evidence="3" type="ORF">LEP1GSC058_3872</name>
</gene>